<evidence type="ECO:0000259" key="2">
    <source>
        <dbReference type="Pfam" id="PF03732"/>
    </source>
</evidence>
<protein>
    <recommendedName>
        <fullName evidence="2">Retrotransposon gag domain-containing protein</fullName>
    </recommendedName>
</protein>
<dbReference type="EMBL" id="JAAIUW010000013">
    <property type="protein sequence ID" value="KAF7802062.1"/>
    <property type="molecule type" value="Genomic_DNA"/>
</dbReference>
<comment type="caution">
    <text evidence="3">The sequence shown here is derived from an EMBL/GenBank/DDBJ whole genome shotgun (WGS) entry which is preliminary data.</text>
</comment>
<proteinExistence type="predicted"/>
<dbReference type="Pfam" id="PF03732">
    <property type="entry name" value="Retrotrans_gag"/>
    <property type="match status" value="1"/>
</dbReference>
<organism evidence="3 4">
    <name type="scientific">Senna tora</name>
    <dbReference type="NCBI Taxonomy" id="362788"/>
    <lineage>
        <taxon>Eukaryota</taxon>
        <taxon>Viridiplantae</taxon>
        <taxon>Streptophyta</taxon>
        <taxon>Embryophyta</taxon>
        <taxon>Tracheophyta</taxon>
        <taxon>Spermatophyta</taxon>
        <taxon>Magnoliopsida</taxon>
        <taxon>eudicotyledons</taxon>
        <taxon>Gunneridae</taxon>
        <taxon>Pentapetalae</taxon>
        <taxon>rosids</taxon>
        <taxon>fabids</taxon>
        <taxon>Fabales</taxon>
        <taxon>Fabaceae</taxon>
        <taxon>Caesalpinioideae</taxon>
        <taxon>Cassia clade</taxon>
        <taxon>Senna</taxon>
    </lineage>
</organism>
<name>A0A834SEY5_9FABA</name>
<dbReference type="AlphaFoldDB" id="A0A834SEY5"/>
<reference evidence="3" key="1">
    <citation type="submission" date="2020-09" db="EMBL/GenBank/DDBJ databases">
        <title>Genome-Enabled Discovery of Anthraquinone Biosynthesis in Senna tora.</title>
        <authorList>
            <person name="Kang S.-H."/>
            <person name="Pandey R.P."/>
            <person name="Lee C.-M."/>
            <person name="Sim J.-S."/>
            <person name="Jeong J.-T."/>
            <person name="Choi B.-S."/>
            <person name="Jung M."/>
            <person name="Ginzburg D."/>
            <person name="Zhao K."/>
            <person name="Won S.Y."/>
            <person name="Oh T.-J."/>
            <person name="Yu Y."/>
            <person name="Kim N.-H."/>
            <person name="Lee O.R."/>
            <person name="Lee T.-H."/>
            <person name="Bashyal P."/>
            <person name="Kim T.-S."/>
            <person name="Lee W.-H."/>
            <person name="Kawkins C."/>
            <person name="Kim C.-K."/>
            <person name="Kim J.S."/>
            <person name="Ahn B.O."/>
            <person name="Rhee S.Y."/>
            <person name="Sohng J.K."/>
        </authorList>
    </citation>
    <scope>NUCLEOTIDE SEQUENCE</scope>
    <source>
        <tissue evidence="3">Leaf</tissue>
    </source>
</reference>
<feature type="domain" description="Retrotransposon gag" evidence="2">
    <location>
        <begin position="125"/>
        <end position="206"/>
    </location>
</feature>
<dbReference type="OrthoDB" id="1432379at2759"/>
<dbReference type="Proteomes" id="UP000634136">
    <property type="component" value="Unassembled WGS sequence"/>
</dbReference>
<keyword evidence="1" id="KW-0175">Coiled coil</keyword>
<accession>A0A834SEY5</accession>
<evidence type="ECO:0000313" key="4">
    <source>
        <dbReference type="Proteomes" id="UP000634136"/>
    </source>
</evidence>
<evidence type="ECO:0000256" key="1">
    <source>
        <dbReference type="SAM" id="Coils"/>
    </source>
</evidence>
<dbReference type="InterPro" id="IPR005162">
    <property type="entry name" value="Retrotrans_gag_dom"/>
</dbReference>
<gene>
    <name evidence="3" type="ORF">G2W53_041173</name>
</gene>
<evidence type="ECO:0000313" key="3">
    <source>
        <dbReference type="EMBL" id="KAF7802062.1"/>
    </source>
</evidence>
<sequence length="285" mass="33738">MVDTRSGRRGRSDSNPIEQIAASIQALTARMDQKQELIMRQQQTIQQLNEILAKREQEKRAGKKNLFTTTELATTYQYKALNQFKKYNPPEFDGKFDVQKAETWLMKTEKIFEILKLTDYQKVILATFTFTDEAGHWWQNTKGVLQVRNVQLTWESFLAEFYEKYFPRSIQDEKETDFINLKQEDGDMSVDIYVAKFIQLSRYSSYLKKCDDEPLKTEKLERGFKPEIRDRVAPQQIRVFNKLVEIARIKENNRKRMEFTPKSKVYVIDAGSQAIWQEIVLNKKM</sequence>
<feature type="coiled-coil region" evidence="1">
    <location>
        <begin position="17"/>
        <end position="65"/>
    </location>
</feature>
<keyword evidence="4" id="KW-1185">Reference proteome</keyword>